<dbReference type="Proteomes" id="UP000030700">
    <property type="component" value="Unassembled WGS sequence"/>
</dbReference>
<dbReference type="STRING" id="1499966.U14_02188"/>
<name>A0A0S6VU06_9BACT</name>
<proteinExistence type="predicted"/>
<protein>
    <submittedName>
        <fullName evidence="1">Uncharacterized protein</fullName>
    </submittedName>
</protein>
<keyword evidence="2" id="KW-1185">Reference proteome</keyword>
<evidence type="ECO:0000313" key="1">
    <source>
        <dbReference type="EMBL" id="GAK50946.1"/>
    </source>
</evidence>
<gene>
    <name evidence="1" type="ORF">U14_02188</name>
</gene>
<accession>A0A0S6VU06</accession>
<dbReference type="EMBL" id="DF820456">
    <property type="protein sequence ID" value="GAK50946.1"/>
    <property type="molecule type" value="Genomic_DNA"/>
</dbReference>
<sequence length="141" mass="16452">MDAHITKHFADIIAFAQIVFENVDHSVDMTPERAILRLTAEYGAFRIVVTELFSENLRKYRYYALKGDWVEVGFDNSPDPQVIRLKYGRIGKEHVGEHIPHVHLQDKTELALTDDMTFQMFVEWLKTNIIQEEHGHELENA</sequence>
<reference evidence="1" key="1">
    <citation type="journal article" date="2015" name="PeerJ">
        <title>First genomic representation of candidate bacterial phylum KSB3 points to enhanced environmental sensing as a trigger of wastewater bulking.</title>
        <authorList>
            <person name="Sekiguchi Y."/>
            <person name="Ohashi A."/>
            <person name="Parks D.H."/>
            <person name="Yamauchi T."/>
            <person name="Tyson G.W."/>
            <person name="Hugenholtz P."/>
        </authorList>
    </citation>
    <scope>NUCLEOTIDE SEQUENCE [LARGE SCALE GENOMIC DNA]</scope>
</reference>
<evidence type="ECO:0000313" key="2">
    <source>
        <dbReference type="Proteomes" id="UP000030700"/>
    </source>
</evidence>
<dbReference type="AlphaFoldDB" id="A0A0S6VU06"/>
<organism evidence="1">
    <name type="scientific">Candidatus Moduliflexus flocculans</name>
    <dbReference type="NCBI Taxonomy" id="1499966"/>
    <lineage>
        <taxon>Bacteria</taxon>
        <taxon>Candidatus Moduliflexota</taxon>
        <taxon>Candidatus Moduliflexia</taxon>
        <taxon>Candidatus Moduliflexales</taxon>
        <taxon>Candidatus Moduliflexaceae</taxon>
    </lineage>
</organism>
<dbReference type="HOGENOM" id="CLU_1902558_0_0_0"/>